<reference evidence="3" key="1">
    <citation type="journal article" date="2015" name="Nature">
        <title>Complex archaea that bridge the gap between prokaryotes and eukaryotes.</title>
        <authorList>
            <person name="Spang A."/>
            <person name="Saw J.H."/>
            <person name="Jorgensen S.L."/>
            <person name="Zaremba-Niedzwiedzka K."/>
            <person name="Martijn J."/>
            <person name="Lind A.E."/>
            <person name="van Eijk R."/>
            <person name="Schleper C."/>
            <person name="Guy L."/>
            <person name="Ettema T.J."/>
        </authorList>
    </citation>
    <scope>NUCLEOTIDE SEQUENCE</scope>
</reference>
<organism evidence="3">
    <name type="scientific">marine sediment metagenome</name>
    <dbReference type="NCBI Taxonomy" id="412755"/>
    <lineage>
        <taxon>unclassified sequences</taxon>
        <taxon>metagenomes</taxon>
        <taxon>ecological metagenomes</taxon>
    </lineage>
</organism>
<gene>
    <name evidence="3" type="ORF">LCGC14_2708230</name>
</gene>
<dbReference type="InterPro" id="IPR023210">
    <property type="entry name" value="NADP_OxRdtase_dom"/>
</dbReference>
<keyword evidence="1" id="KW-0560">Oxidoreductase</keyword>
<accession>A0A0F9A1F8</accession>
<dbReference type="InterPro" id="IPR050523">
    <property type="entry name" value="AKR_Detox_Biosynth"/>
</dbReference>
<proteinExistence type="predicted"/>
<dbReference type="SUPFAM" id="SSF51430">
    <property type="entry name" value="NAD(P)-linked oxidoreductase"/>
    <property type="match status" value="1"/>
</dbReference>
<feature type="domain" description="NADP-dependent oxidoreductase" evidence="2">
    <location>
        <begin position="16"/>
        <end position="51"/>
    </location>
</feature>
<dbReference type="Pfam" id="PF00248">
    <property type="entry name" value="Aldo_ket_red"/>
    <property type="match status" value="1"/>
</dbReference>
<evidence type="ECO:0000313" key="3">
    <source>
        <dbReference type="EMBL" id="KKK91905.1"/>
    </source>
</evidence>
<dbReference type="GO" id="GO:0016491">
    <property type="term" value="F:oxidoreductase activity"/>
    <property type="evidence" value="ECO:0007669"/>
    <property type="project" value="UniProtKB-KW"/>
</dbReference>
<name>A0A0F9A1F8_9ZZZZ</name>
<evidence type="ECO:0000259" key="2">
    <source>
        <dbReference type="Pfam" id="PF00248"/>
    </source>
</evidence>
<dbReference type="PANTHER" id="PTHR43364">
    <property type="entry name" value="NADH-SPECIFIC METHYLGLYOXAL REDUCTASE-RELATED"/>
    <property type="match status" value="1"/>
</dbReference>
<evidence type="ECO:0000256" key="1">
    <source>
        <dbReference type="ARBA" id="ARBA00023002"/>
    </source>
</evidence>
<dbReference type="Gene3D" id="3.20.20.100">
    <property type="entry name" value="NADP-dependent oxidoreductase domain"/>
    <property type="match status" value="1"/>
</dbReference>
<dbReference type="AlphaFoldDB" id="A0A0F9A1F8"/>
<sequence>MDRTTLGTSGIEVSALCLGSMTWGNDTAEADAHRQIDTALAAGIDFIDTAE</sequence>
<dbReference type="EMBL" id="LAZR01048448">
    <property type="protein sequence ID" value="KKK91905.1"/>
    <property type="molecule type" value="Genomic_DNA"/>
</dbReference>
<protein>
    <recommendedName>
        <fullName evidence="2">NADP-dependent oxidoreductase domain-containing protein</fullName>
    </recommendedName>
</protein>
<comment type="caution">
    <text evidence="3">The sequence shown here is derived from an EMBL/GenBank/DDBJ whole genome shotgun (WGS) entry which is preliminary data.</text>
</comment>
<dbReference type="InterPro" id="IPR036812">
    <property type="entry name" value="NAD(P)_OxRdtase_dom_sf"/>
</dbReference>
<feature type="non-terminal residue" evidence="3">
    <location>
        <position position="51"/>
    </location>
</feature>
<dbReference type="PANTHER" id="PTHR43364:SF4">
    <property type="entry name" value="NAD(P)-LINKED OXIDOREDUCTASE SUPERFAMILY PROTEIN"/>
    <property type="match status" value="1"/>
</dbReference>